<gene>
    <name evidence="1" type="ORF">MNBD_GAMMA05-2576</name>
</gene>
<name>A0A3B0W421_9ZZZZ</name>
<dbReference type="PANTHER" id="PTHR36573:SF1">
    <property type="entry name" value="INTERMEMBRANE PHOSPHOLIPID TRANSPORT SYSTEM BINDING PROTEIN MLAC"/>
    <property type="match status" value="1"/>
</dbReference>
<dbReference type="AlphaFoldDB" id="A0A3B0W421"/>
<proteinExistence type="predicted"/>
<dbReference type="InterPro" id="IPR008869">
    <property type="entry name" value="MlaC/ttg2D"/>
</dbReference>
<dbReference type="Gene3D" id="3.10.450.710">
    <property type="entry name" value="Tgt2/MlaC"/>
    <property type="match status" value="1"/>
</dbReference>
<dbReference type="PANTHER" id="PTHR36573">
    <property type="entry name" value="INTERMEMBRANE PHOSPHOLIPID TRANSPORT SYSTEM BINDING PROTEIN MLAC"/>
    <property type="match status" value="1"/>
</dbReference>
<evidence type="ECO:0000313" key="1">
    <source>
        <dbReference type="EMBL" id="VAW50648.1"/>
    </source>
</evidence>
<dbReference type="Pfam" id="PF05494">
    <property type="entry name" value="MlaC"/>
    <property type="match status" value="1"/>
</dbReference>
<accession>A0A3B0W421</accession>
<organism evidence="1">
    <name type="scientific">hydrothermal vent metagenome</name>
    <dbReference type="NCBI Taxonomy" id="652676"/>
    <lineage>
        <taxon>unclassified sequences</taxon>
        <taxon>metagenomes</taxon>
        <taxon>ecological metagenomes</taxon>
    </lineage>
</organism>
<evidence type="ECO:0008006" key="2">
    <source>
        <dbReference type="Google" id="ProtNLM"/>
    </source>
</evidence>
<reference evidence="1" key="1">
    <citation type="submission" date="2018-06" db="EMBL/GenBank/DDBJ databases">
        <authorList>
            <person name="Zhirakovskaya E."/>
        </authorList>
    </citation>
    <scope>NUCLEOTIDE SEQUENCE</scope>
</reference>
<dbReference type="EMBL" id="UOFE01000006">
    <property type="protein sequence ID" value="VAW50648.1"/>
    <property type="molecule type" value="Genomic_DNA"/>
</dbReference>
<dbReference type="InterPro" id="IPR042245">
    <property type="entry name" value="Tgt2/MlaC_sf"/>
</dbReference>
<sequence>MMQVLPQNTLRLFTFITFMLVSSWTIANAPSSNESITPTDPTYVIKTTLEKITAFSSNSNRVNPLKLRDFIETQIIPHFDFNNMSHWITGRHARNMSESDKSDFQRNLRETFLTSLSKHLGSFDAENTRVRFYPARYRGPAEAFASASVYRPDNMPVRLDFRMRRNGNDWKIIDVKANGSSAVIYYRRHFISQLRQYQRQYRTQNRYTQR</sequence>
<protein>
    <recommendedName>
        <fullName evidence="2">ABC transporter substrate-binding protein</fullName>
    </recommendedName>
</protein>